<keyword evidence="3" id="KW-0805">Transcription regulation</keyword>
<evidence type="ECO:0000256" key="6">
    <source>
        <dbReference type="PROSITE-ProRule" id="PRU00169"/>
    </source>
</evidence>
<dbReference type="SUPFAM" id="SSF52172">
    <property type="entry name" value="CheY-like"/>
    <property type="match status" value="1"/>
</dbReference>
<dbReference type="PROSITE" id="PS51755">
    <property type="entry name" value="OMPR_PHOB"/>
    <property type="match status" value="1"/>
</dbReference>
<dbReference type="PANTHER" id="PTHR48111:SF21">
    <property type="entry name" value="DNA-BINDING DUAL MASTER TRANSCRIPTIONAL REGULATOR RPAA"/>
    <property type="match status" value="1"/>
</dbReference>
<keyword evidence="4 7" id="KW-0238">DNA-binding</keyword>
<dbReference type="Gene3D" id="1.10.10.10">
    <property type="entry name" value="Winged helix-like DNA-binding domain superfamily/Winged helix DNA-binding domain"/>
    <property type="match status" value="1"/>
</dbReference>
<dbReference type="InterPro" id="IPR001867">
    <property type="entry name" value="OmpR/PhoB-type_DNA-bd"/>
</dbReference>
<dbReference type="Pfam" id="PF00072">
    <property type="entry name" value="Response_reg"/>
    <property type="match status" value="1"/>
</dbReference>
<protein>
    <submittedName>
        <fullName evidence="10">Two-component transcriptional response regulator, LuxR family</fullName>
    </submittedName>
</protein>
<dbReference type="AlphaFoldDB" id="A0A6J4IXD0"/>
<evidence type="ECO:0000256" key="5">
    <source>
        <dbReference type="ARBA" id="ARBA00023163"/>
    </source>
</evidence>
<evidence type="ECO:0000256" key="4">
    <source>
        <dbReference type="ARBA" id="ARBA00023125"/>
    </source>
</evidence>
<dbReference type="GO" id="GO:0032993">
    <property type="term" value="C:protein-DNA complex"/>
    <property type="evidence" value="ECO:0007669"/>
    <property type="project" value="TreeGrafter"/>
</dbReference>
<dbReference type="GO" id="GO:0006355">
    <property type="term" value="P:regulation of DNA-templated transcription"/>
    <property type="evidence" value="ECO:0007669"/>
    <property type="project" value="InterPro"/>
</dbReference>
<evidence type="ECO:0000259" key="9">
    <source>
        <dbReference type="PROSITE" id="PS51755"/>
    </source>
</evidence>
<dbReference type="SMART" id="SM00862">
    <property type="entry name" value="Trans_reg_C"/>
    <property type="match status" value="1"/>
</dbReference>
<dbReference type="Gene3D" id="6.10.250.690">
    <property type="match status" value="1"/>
</dbReference>
<dbReference type="GO" id="GO:0000976">
    <property type="term" value="F:transcription cis-regulatory region binding"/>
    <property type="evidence" value="ECO:0007669"/>
    <property type="project" value="TreeGrafter"/>
</dbReference>
<dbReference type="PROSITE" id="PS50110">
    <property type="entry name" value="RESPONSE_REGULATORY"/>
    <property type="match status" value="1"/>
</dbReference>
<proteinExistence type="predicted"/>
<dbReference type="InterPro" id="IPR039420">
    <property type="entry name" value="WalR-like"/>
</dbReference>
<dbReference type="PANTHER" id="PTHR48111">
    <property type="entry name" value="REGULATOR OF RPOS"/>
    <property type="match status" value="1"/>
</dbReference>
<dbReference type="InterPro" id="IPR036388">
    <property type="entry name" value="WH-like_DNA-bd_sf"/>
</dbReference>
<keyword evidence="2" id="KW-0902">Two-component regulatory system</keyword>
<dbReference type="Pfam" id="PF00486">
    <property type="entry name" value="Trans_reg_C"/>
    <property type="match status" value="1"/>
</dbReference>
<feature type="domain" description="OmpR/PhoB-type" evidence="9">
    <location>
        <begin position="144"/>
        <end position="243"/>
    </location>
</feature>
<dbReference type="GO" id="GO:0000156">
    <property type="term" value="F:phosphorelay response regulator activity"/>
    <property type="evidence" value="ECO:0007669"/>
    <property type="project" value="TreeGrafter"/>
</dbReference>
<reference evidence="10" key="1">
    <citation type="submission" date="2020-02" db="EMBL/GenBank/DDBJ databases">
        <authorList>
            <person name="Meier V. D."/>
        </authorList>
    </citation>
    <scope>NUCLEOTIDE SEQUENCE</scope>
    <source>
        <strain evidence="10">AVDCRST_MAG26</strain>
    </source>
</reference>
<evidence type="ECO:0000259" key="8">
    <source>
        <dbReference type="PROSITE" id="PS50110"/>
    </source>
</evidence>
<organism evidence="10">
    <name type="scientific">uncultured Chloroflexia bacterium</name>
    <dbReference type="NCBI Taxonomy" id="1672391"/>
    <lineage>
        <taxon>Bacteria</taxon>
        <taxon>Bacillati</taxon>
        <taxon>Chloroflexota</taxon>
        <taxon>Chloroflexia</taxon>
        <taxon>environmental samples</taxon>
    </lineage>
</organism>
<keyword evidence="1 6" id="KW-0597">Phosphoprotein</keyword>
<evidence type="ECO:0000256" key="7">
    <source>
        <dbReference type="PROSITE-ProRule" id="PRU01091"/>
    </source>
</evidence>
<dbReference type="Gene3D" id="3.40.50.2300">
    <property type="match status" value="1"/>
</dbReference>
<dbReference type="FunFam" id="3.40.50.2300:FF:000001">
    <property type="entry name" value="DNA-binding response regulator PhoB"/>
    <property type="match status" value="1"/>
</dbReference>
<dbReference type="CDD" id="cd17574">
    <property type="entry name" value="REC_OmpR"/>
    <property type="match status" value="1"/>
</dbReference>
<name>A0A6J4IXD0_9CHLR</name>
<gene>
    <name evidence="10" type="ORF">AVDCRST_MAG26-2441</name>
</gene>
<dbReference type="SMART" id="SM00448">
    <property type="entry name" value="REC"/>
    <property type="match status" value="1"/>
</dbReference>
<evidence type="ECO:0000256" key="1">
    <source>
        <dbReference type="ARBA" id="ARBA00022553"/>
    </source>
</evidence>
<dbReference type="GO" id="GO:0005829">
    <property type="term" value="C:cytosol"/>
    <property type="evidence" value="ECO:0007669"/>
    <property type="project" value="TreeGrafter"/>
</dbReference>
<feature type="modified residue" description="4-aspartylphosphate" evidence="6">
    <location>
        <position position="68"/>
    </location>
</feature>
<dbReference type="CDD" id="cd00383">
    <property type="entry name" value="trans_reg_C"/>
    <property type="match status" value="1"/>
</dbReference>
<keyword evidence="5" id="KW-0804">Transcription</keyword>
<feature type="DNA-binding region" description="OmpR/PhoB-type" evidence="7">
    <location>
        <begin position="144"/>
        <end position="243"/>
    </location>
</feature>
<evidence type="ECO:0000256" key="3">
    <source>
        <dbReference type="ARBA" id="ARBA00023015"/>
    </source>
</evidence>
<dbReference type="InterPro" id="IPR001789">
    <property type="entry name" value="Sig_transdc_resp-reg_receiver"/>
</dbReference>
<dbReference type="FunFam" id="1.10.10.10:FF:000018">
    <property type="entry name" value="DNA-binding response regulator ResD"/>
    <property type="match status" value="1"/>
</dbReference>
<evidence type="ECO:0000256" key="2">
    <source>
        <dbReference type="ARBA" id="ARBA00023012"/>
    </source>
</evidence>
<accession>A0A6J4IXD0</accession>
<sequence length="247" mass="27873">MRLLRRTRSKSGETHQVRRILIADDDPAIANLVRMALDDPRYEVHPASTGLDAIQQFRKSAFDLVILDVMMPYVDGFEACQRIRETSDVPVVILTSRGGIDDIVHGFELGADDYITKPFKVVELQARVEAILRRVEGQHERLAPPVLDVAELHIDQPRHAVTLAGAPIALTPMEFELLYFLAANAGQVFDRETLFREVWGYEYIGETNLVDVCVRRLREKIEVEPSKPRRILTVRGIGYKLAEGDGG</sequence>
<evidence type="ECO:0000313" key="10">
    <source>
        <dbReference type="EMBL" id="CAA9263306.1"/>
    </source>
</evidence>
<dbReference type="EMBL" id="CADCTK010000562">
    <property type="protein sequence ID" value="CAA9263306.1"/>
    <property type="molecule type" value="Genomic_DNA"/>
</dbReference>
<dbReference type="InterPro" id="IPR011006">
    <property type="entry name" value="CheY-like_superfamily"/>
</dbReference>
<feature type="domain" description="Response regulatory" evidence="8">
    <location>
        <begin position="19"/>
        <end position="132"/>
    </location>
</feature>